<dbReference type="GO" id="GO:0036228">
    <property type="term" value="P:protein localization to nuclear inner membrane"/>
    <property type="evidence" value="ECO:0007669"/>
    <property type="project" value="TreeGrafter"/>
</dbReference>
<dbReference type="PANTHER" id="PTHR13000:SF0">
    <property type="entry name" value="NUCLEOPORIN P54"/>
    <property type="match status" value="1"/>
</dbReference>
<keyword evidence="7" id="KW-1185">Reference proteome</keyword>
<evidence type="ECO:0000259" key="5">
    <source>
        <dbReference type="Pfam" id="PF13874"/>
    </source>
</evidence>
<feature type="compositionally biased region" description="Polar residues" evidence="4">
    <location>
        <begin position="169"/>
        <end position="180"/>
    </location>
</feature>
<feature type="compositionally biased region" description="Low complexity" evidence="4">
    <location>
        <begin position="183"/>
        <end position="205"/>
    </location>
</feature>
<evidence type="ECO:0000313" key="6">
    <source>
        <dbReference type="EMBL" id="MBW0503891.1"/>
    </source>
</evidence>
<dbReference type="InterPro" id="IPR024864">
    <property type="entry name" value="Nup54/Nup57/Nup44"/>
</dbReference>
<dbReference type="Proteomes" id="UP000765509">
    <property type="component" value="Unassembled WGS sequence"/>
</dbReference>
<feature type="compositionally biased region" description="Low complexity" evidence="4">
    <location>
        <begin position="148"/>
        <end position="168"/>
    </location>
</feature>
<reference evidence="6" key="1">
    <citation type="submission" date="2021-03" db="EMBL/GenBank/DDBJ databases">
        <title>Draft genome sequence of rust myrtle Austropuccinia psidii MF-1, a brazilian biotype.</title>
        <authorList>
            <person name="Quecine M.C."/>
            <person name="Pachon D.M.R."/>
            <person name="Bonatelli M.L."/>
            <person name="Correr F.H."/>
            <person name="Franceschini L.M."/>
            <person name="Leite T.F."/>
            <person name="Margarido G.R.A."/>
            <person name="Almeida C.A."/>
            <person name="Ferrarezi J.A."/>
            <person name="Labate C.A."/>
        </authorList>
    </citation>
    <scope>NUCLEOTIDE SEQUENCE</scope>
    <source>
        <strain evidence="6">MF-1</strain>
    </source>
</reference>
<feature type="compositionally biased region" description="Polar residues" evidence="4">
    <location>
        <begin position="13"/>
        <end position="49"/>
    </location>
</feature>
<evidence type="ECO:0000313" key="7">
    <source>
        <dbReference type="Proteomes" id="UP000765509"/>
    </source>
</evidence>
<gene>
    <name evidence="6" type="ORF">O181_043606</name>
</gene>
<dbReference type="GO" id="GO:0017056">
    <property type="term" value="F:structural constituent of nuclear pore"/>
    <property type="evidence" value="ECO:0007669"/>
    <property type="project" value="TreeGrafter"/>
</dbReference>
<dbReference type="GO" id="GO:0044613">
    <property type="term" value="C:nuclear pore central transport channel"/>
    <property type="evidence" value="ECO:0007669"/>
    <property type="project" value="TreeGrafter"/>
</dbReference>
<feature type="region of interest" description="Disordered" evidence="4">
    <location>
        <begin position="1"/>
        <end position="205"/>
    </location>
</feature>
<dbReference type="AlphaFoldDB" id="A0A9Q3HG51"/>
<protein>
    <recommendedName>
        <fullName evidence="5">Nucleoporin Nup54 alpha-helical domain-containing protein</fullName>
    </recommendedName>
</protein>
<keyword evidence="2" id="KW-0813">Transport</keyword>
<evidence type="ECO:0000256" key="4">
    <source>
        <dbReference type="SAM" id="MobiDB-lite"/>
    </source>
</evidence>
<name>A0A9Q3HG51_9BASI</name>
<sequence>MFGKRTAEPLQGSPAQKPSPFSTPSSSLNLFGQKSQSNLINNTNSPSIFNQNNQTGNSTSSLFSSNPNSTSSLFQSQPPPQSQSNLGLFSNPTPTSSHNLSGANSNTPVANNTVSPFGSKSLFSNTTPASQNNGLFAGTTTSQTNSINKSPSNPFNNTPSSTTQNSNSLFGTNSKSTSLFGLSASTNSTPAPSATQNPPKSNNLLLSSANQSLINSLSPSTNRSFSNLKASSNQIYPRPITVSEMSIQDRISKIYASWNVSDPQCQFQYFFYNVVPSDQVHLYGKPPQLAPDDPKWQRAKRNNPDPSRLVPTLAIGFEDLFKRVNVQQNQARLHLNKLNEISSKLNEIMSKQNLETTSRLHKLRTEQAKLSSRLISLVGKLSGLTSLGGPSGMIHQTQHASKREEELIERIKNLTISLEEGGKVKVGELWAKVNQLKTIGGPLNNESNGKWAINDEREIKKVLEVLLSQQKGIDHLTLLLRKLRVDVLIMRQSFNLESNLKAIQW</sequence>
<keyword evidence="3" id="KW-0539">Nucleus</keyword>
<proteinExistence type="predicted"/>
<comment type="subcellular location">
    <subcellularLocation>
        <location evidence="1">Nucleus</location>
    </subcellularLocation>
</comment>
<dbReference type="InterPro" id="IPR025712">
    <property type="entry name" value="Nup54_alpha-helical_dom"/>
</dbReference>
<evidence type="ECO:0000256" key="2">
    <source>
        <dbReference type="ARBA" id="ARBA00022448"/>
    </source>
</evidence>
<dbReference type="OrthoDB" id="6162375at2759"/>
<feature type="compositionally biased region" description="Polar residues" evidence="4">
    <location>
        <begin position="85"/>
        <end position="147"/>
    </location>
</feature>
<dbReference type="EMBL" id="AVOT02017627">
    <property type="protein sequence ID" value="MBW0503891.1"/>
    <property type="molecule type" value="Genomic_DNA"/>
</dbReference>
<feature type="domain" description="Nucleoporin Nup54 alpha-helical" evidence="5">
    <location>
        <begin position="292"/>
        <end position="432"/>
    </location>
</feature>
<dbReference type="GO" id="GO:0006607">
    <property type="term" value="P:NLS-bearing protein import into nucleus"/>
    <property type="evidence" value="ECO:0007669"/>
    <property type="project" value="TreeGrafter"/>
</dbReference>
<organism evidence="6 7">
    <name type="scientific">Austropuccinia psidii MF-1</name>
    <dbReference type="NCBI Taxonomy" id="1389203"/>
    <lineage>
        <taxon>Eukaryota</taxon>
        <taxon>Fungi</taxon>
        <taxon>Dikarya</taxon>
        <taxon>Basidiomycota</taxon>
        <taxon>Pucciniomycotina</taxon>
        <taxon>Pucciniomycetes</taxon>
        <taxon>Pucciniales</taxon>
        <taxon>Sphaerophragmiaceae</taxon>
        <taxon>Austropuccinia</taxon>
    </lineage>
</organism>
<comment type="caution">
    <text evidence="6">The sequence shown here is derived from an EMBL/GenBank/DDBJ whole genome shotgun (WGS) entry which is preliminary data.</text>
</comment>
<dbReference type="GO" id="GO:0006999">
    <property type="term" value="P:nuclear pore organization"/>
    <property type="evidence" value="ECO:0007669"/>
    <property type="project" value="TreeGrafter"/>
</dbReference>
<accession>A0A9Q3HG51</accession>
<dbReference type="Pfam" id="PF13874">
    <property type="entry name" value="Nup54"/>
    <property type="match status" value="1"/>
</dbReference>
<evidence type="ECO:0000256" key="1">
    <source>
        <dbReference type="ARBA" id="ARBA00004123"/>
    </source>
</evidence>
<feature type="compositionally biased region" description="Low complexity" evidence="4">
    <location>
        <begin position="50"/>
        <end position="76"/>
    </location>
</feature>
<evidence type="ECO:0000256" key="3">
    <source>
        <dbReference type="ARBA" id="ARBA00023242"/>
    </source>
</evidence>
<dbReference type="PANTHER" id="PTHR13000">
    <property type="entry name" value="NUCLEOPORIN P54"/>
    <property type="match status" value="1"/>
</dbReference>